<keyword evidence="2" id="KW-1133">Transmembrane helix</keyword>
<gene>
    <name evidence="4" type="ORF">ACFPB0_06605</name>
</gene>
<keyword evidence="2" id="KW-0472">Membrane</keyword>
<dbReference type="InterPro" id="IPR025263">
    <property type="entry name" value="YhdP_central"/>
</dbReference>
<feature type="compositionally biased region" description="Acidic residues" evidence="1">
    <location>
        <begin position="1122"/>
        <end position="1141"/>
    </location>
</feature>
<accession>A0ABV9ND37</accession>
<feature type="transmembrane region" description="Helical" evidence="2">
    <location>
        <begin position="9"/>
        <end position="33"/>
    </location>
</feature>
<proteinExistence type="predicted"/>
<evidence type="ECO:0000256" key="1">
    <source>
        <dbReference type="SAM" id="MobiDB-lite"/>
    </source>
</evidence>
<reference evidence="5" key="1">
    <citation type="journal article" date="2019" name="Int. J. Syst. Evol. Microbiol.">
        <title>The Global Catalogue of Microorganisms (GCM) 10K type strain sequencing project: providing services to taxonomists for standard genome sequencing and annotation.</title>
        <authorList>
            <consortium name="The Broad Institute Genomics Platform"/>
            <consortium name="The Broad Institute Genome Sequencing Center for Infectious Disease"/>
            <person name="Wu L."/>
            <person name="Ma J."/>
        </authorList>
    </citation>
    <scope>NUCLEOTIDE SEQUENCE [LARGE SCALE GENOMIC DNA]</scope>
    <source>
        <strain evidence="5">CCUG 62981</strain>
    </source>
</reference>
<evidence type="ECO:0000256" key="2">
    <source>
        <dbReference type="SAM" id="Phobius"/>
    </source>
</evidence>
<feature type="domain" description="YhdP central" evidence="3">
    <location>
        <begin position="320"/>
        <end position="884"/>
    </location>
</feature>
<keyword evidence="5" id="KW-1185">Reference proteome</keyword>
<protein>
    <submittedName>
        <fullName evidence="4">AsmA-like C-terminal region-containing protein</fullName>
    </submittedName>
</protein>
<comment type="caution">
    <text evidence="4">The sequence shown here is derived from an EMBL/GenBank/DDBJ whole genome shotgun (WGS) entry which is preliminary data.</text>
</comment>
<dbReference type="RefSeq" id="WP_371394174.1">
    <property type="nucleotide sequence ID" value="NZ_CP163421.1"/>
</dbReference>
<keyword evidence="2" id="KW-0812">Transmembrane</keyword>
<evidence type="ECO:0000313" key="5">
    <source>
        <dbReference type="Proteomes" id="UP001596024"/>
    </source>
</evidence>
<organism evidence="4 5">
    <name type="scientific">Glycocaulis abyssi</name>
    <dbReference type="NCBI Taxonomy" id="1433403"/>
    <lineage>
        <taxon>Bacteria</taxon>
        <taxon>Pseudomonadati</taxon>
        <taxon>Pseudomonadota</taxon>
        <taxon>Alphaproteobacteria</taxon>
        <taxon>Maricaulales</taxon>
        <taxon>Maricaulaceae</taxon>
        <taxon>Glycocaulis</taxon>
    </lineage>
</organism>
<dbReference type="EMBL" id="JBHSGQ010000002">
    <property type="protein sequence ID" value="MFC4724958.1"/>
    <property type="molecule type" value="Genomic_DNA"/>
</dbReference>
<sequence length="1141" mass="118575">MLVRSARLFLIYTLEAVAVLMALVIFAAAALLWRLASGPVDVDALATGLRPAIATALGGEEASYGRASVRFAPDTRALVVDMRELEVAGAGGEVLATAERVELALALDQLVIGRIRPVEISAVGGVFTVRRDASGVVSASIGGRTAQAGEAGNDGAARAVLGRLQSARISGAELRVDDAISGLSARFSGAELAVERDGRALRVSSQAGFLAPGGAVPVAIELETGSSFETIFLAVSAQGLVPSTLGNLHGSWAQLAAFDLPLDFDLVLDASRAGGLRAVELNLDAGEGLFRSADGPLDIRSGHVSASLDAAEGELDLRQLAFDSDLLTLNASGRLFGFAGYDSVLPSRARFELSLGEGALVLPNTLPGPVEWSRGEFAGRMDTQSLELVIDSAEAELLDIVARFSARLGLDETAEGRRPAIQLEGEAEGVVRKEAVLALWPVEFALGGRDWVEANVLAGEARNVRADINIPAEAFNAGMLDDDDLSVTFDYSGATARYISTMTPLTGLSGSAVLRGNGLSLTGRSGRIDALEIDTLFVEIPRFNPRGAPARFGGEGRGSLSGLVALLDQPPLNLASDYGLDPLTLEGEGAVRFEITRPMLRDVPYEDIGFDVSGRFAGAAGPSGLGEVRFTDGDISFHADSAGLEASGDVRIGRSMARLEWHERFQTPEGELGTRVRIVSEADARDLDLAGIPARGIIDGQIGLDATFAGNGFDFSRYVVMGDLTDAALELPENLWTKPRGMPAALEMVAVRSASGGLDISRLAVLGDDLDIRGQASLAADGLLLSAGFERVIIGGRSDLSISANRPEGSDGALDIRITGRFLDASDLISNLVSGTLFSGEGAGAVSLLADVETVQAGAVRYGAVGLALEADEQGLQRLNLQAALPRGPVSLSVAPRPDGTRLLSAQSADAGAVLSTLGGFGTITGGTMELDGVLPPAGMPGGVQGRLLANGFRLEQMPLLARILAAGSLEGLGSLLSGQGVDFERLEVDYAFADGLLEMRQGRVAGPSLGLTWTGVVDTAGERLNLSGTILPSYGINSILGNLPLVGELLTSRRGEGVVGVTFTAEGQFNATRVSANPLSALAPGVFRRMFEGTSALRELDALEARRREGAMESSQPGIGSDDEGDAGEEDGEEDGDEDG</sequence>
<name>A0ABV9ND37_9PROT</name>
<dbReference type="Proteomes" id="UP001596024">
    <property type="component" value="Unassembled WGS sequence"/>
</dbReference>
<evidence type="ECO:0000313" key="4">
    <source>
        <dbReference type="EMBL" id="MFC4724958.1"/>
    </source>
</evidence>
<dbReference type="Pfam" id="PF13116">
    <property type="entry name" value="YhdP"/>
    <property type="match status" value="1"/>
</dbReference>
<evidence type="ECO:0000259" key="3">
    <source>
        <dbReference type="Pfam" id="PF13116"/>
    </source>
</evidence>
<feature type="region of interest" description="Disordered" evidence="1">
    <location>
        <begin position="1105"/>
        <end position="1141"/>
    </location>
</feature>